<evidence type="ECO:0000256" key="2">
    <source>
        <dbReference type="ARBA" id="ARBA00022801"/>
    </source>
</evidence>
<proteinExistence type="predicted"/>
<comment type="caution">
    <text evidence="5">The sequence shown here is derived from an EMBL/GenBank/DDBJ whole genome shotgun (WGS) entry which is preliminary data.</text>
</comment>
<protein>
    <submittedName>
        <fullName evidence="5">G/U mismatch-specific DNA glycosylase</fullName>
        <ecNumber evidence="5">3.2.2.28</ecNumber>
    </submittedName>
</protein>
<dbReference type="SUPFAM" id="SSF52141">
    <property type="entry name" value="Uracil-DNA glycosylase-like"/>
    <property type="match status" value="1"/>
</dbReference>
<dbReference type="SMART" id="SM00986">
    <property type="entry name" value="UDG"/>
    <property type="match status" value="1"/>
</dbReference>
<dbReference type="Pfam" id="PF03167">
    <property type="entry name" value="UDG"/>
    <property type="match status" value="1"/>
</dbReference>
<feature type="domain" description="Uracil-DNA glycosylase-like" evidence="4">
    <location>
        <begin position="22"/>
        <end position="177"/>
    </location>
</feature>
<keyword evidence="1" id="KW-0227">DNA damage</keyword>
<dbReference type="PANTHER" id="PTHR12159">
    <property type="entry name" value="G/T AND G/U MISMATCH-SPECIFIC DNA GLYCOSYLASE"/>
    <property type="match status" value="1"/>
</dbReference>
<evidence type="ECO:0000313" key="5">
    <source>
        <dbReference type="EMBL" id="NMH96104.1"/>
    </source>
</evidence>
<sequence length="185" mass="19457">MARLTAAELAAAREKTVDDVLPGPGGPPLRVLFCGINPGLVSAATGHHFARPGNRFWPVLFGAGFTPRLLRPDEQGELAALGLGITNLAARATARADELTAEELVAGGRRLRALVERLRPRWLAVVGVTAYRTAFDAPKAAVGPQDAGPGETGVWVLPNPSGLNAHWSREAMVAEFGRLRAAADA</sequence>
<dbReference type="PANTHER" id="PTHR12159:SF9">
    <property type="entry name" value="G_T MISMATCH-SPECIFIC THYMINE DNA GLYCOSYLASE"/>
    <property type="match status" value="1"/>
</dbReference>
<dbReference type="InterPro" id="IPR036895">
    <property type="entry name" value="Uracil-DNA_glycosylase-like_sf"/>
</dbReference>
<dbReference type="EC" id="3.2.2.28" evidence="5"/>
<dbReference type="Proteomes" id="UP000820669">
    <property type="component" value="Unassembled WGS sequence"/>
</dbReference>
<evidence type="ECO:0000256" key="3">
    <source>
        <dbReference type="ARBA" id="ARBA00023204"/>
    </source>
</evidence>
<keyword evidence="6" id="KW-1185">Reference proteome</keyword>
<keyword evidence="2 5" id="KW-0378">Hydrolase</keyword>
<dbReference type="EMBL" id="JAAXLA010000002">
    <property type="protein sequence ID" value="NMH96104.1"/>
    <property type="molecule type" value="Genomic_DNA"/>
</dbReference>
<name>A0ABX1S5C0_9PSEU</name>
<organism evidence="5 6">
    <name type="scientific">Pseudonocardia acidicola</name>
    <dbReference type="NCBI Taxonomy" id="2724939"/>
    <lineage>
        <taxon>Bacteria</taxon>
        <taxon>Bacillati</taxon>
        <taxon>Actinomycetota</taxon>
        <taxon>Actinomycetes</taxon>
        <taxon>Pseudonocardiales</taxon>
        <taxon>Pseudonocardiaceae</taxon>
        <taxon>Pseudonocardia</taxon>
    </lineage>
</organism>
<dbReference type="InterPro" id="IPR005122">
    <property type="entry name" value="Uracil-DNA_glycosylase-like"/>
</dbReference>
<dbReference type="GO" id="GO:0016798">
    <property type="term" value="F:hydrolase activity, acting on glycosyl bonds"/>
    <property type="evidence" value="ECO:0007669"/>
    <property type="project" value="UniProtKB-KW"/>
</dbReference>
<dbReference type="CDD" id="cd10028">
    <property type="entry name" value="UDG-F2_TDG_MUG"/>
    <property type="match status" value="1"/>
</dbReference>
<dbReference type="SMART" id="SM00987">
    <property type="entry name" value="UreE_C"/>
    <property type="match status" value="1"/>
</dbReference>
<dbReference type="Gene3D" id="3.40.470.10">
    <property type="entry name" value="Uracil-DNA glycosylase-like domain"/>
    <property type="match status" value="1"/>
</dbReference>
<evidence type="ECO:0000256" key="1">
    <source>
        <dbReference type="ARBA" id="ARBA00022763"/>
    </source>
</evidence>
<evidence type="ECO:0000259" key="4">
    <source>
        <dbReference type="SMART" id="SM00986"/>
    </source>
</evidence>
<keyword evidence="5" id="KW-0326">Glycosidase</keyword>
<dbReference type="NCBIfam" id="NF007570">
    <property type="entry name" value="PRK10201.1"/>
    <property type="match status" value="1"/>
</dbReference>
<gene>
    <name evidence="5" type="primary">mug</name>
    <name evidence="5" type="ORF">HF526_01995</name>
</gene>
<evidence type="ECO:0000313" key="6">
    <source>
        <dbReference type="Proteomes" id="UP000820669"/>
    </source>
</evidence>
<reference evidence="5 6" key="1">
    <citation type="submission" date="2020-04" db="EMBL/GenBank/DDBJ databases">
        <authorList>
            <person name="Klaysubun C."/>
            <person name="Duangmal K."/>
            <person name="Lipun K."/>
        </authorList>
    </citation>
    <scope>NUCLEOTIDE SEQUENCE [LARGE SCALE GENOMIC DNA]</scope>
    <source>
        <strain evidence="5 6">K10HN5</strain>
    </source>
</reference>
<dbReference type="RefSeq" id="WP_169379457.1">
    <property type="nucleotide sequence ID" value="NZ_JAAXLA010000002.1"/>
</dbReference>
<dbReference type="InterPro" id="IPR015637">
    <property type="entry name" value="MUG/TDG"/>
</dbReference>
<keyword evidence="3" id="KW-0234">DNA repair</keyword>
<accession>A0ABX1S5C0</accession>